<evidence type="ECO:0000256" key="1">
    <source>
        <dbReference type="ARBA" id="ARBA00010199"/>
    </source>
</evidence>
<organism evidence="4 5">
    <name type="scientific">Lithospermum erythrorhizon</name>
    <name type="common">Purple gromwell</name>
    <name type="synonym">Lithospermum officinale var. erythrorhizon</name>
    <dbReference type="NCBI Taxonomy" id="34254"/>
    <lineage>
        <taxon>Eukaryota</taxon>
        <taxon>Viridiplantae</taxon>
        <taxon>Streptophyta</taxon>
        <taxon>Embryophyta</taxon>
        <taxon>Tracheophyta</taxon>
        <taxon>Spermatophyta</taxon>
        <taxon>Magnoliopsida</taxon>
        <taxon>eudicotyledons</taxon>
        <taxon>Gunneridae</taxon>
        <taxon>Pentapetalae</taxon>
        <taxon>asterids</taxon>
        <taxon>lamiids</taxon>
        <taxon>Boraginales</taxon>
        <taxon>Boraginaceae</taxon>
        <taxon>Boraginoideae</taxon>
        <taxon>Lithospermeae</taxon>
        <taxon>Lithospermum</taxon>
    </lineage>
</organism>
<reference evidence="4 5" key="1">
    <citation type="submission" date="2024-01" db="EMBL/GenBank/DDBJ databases">
        <title>The complete chloroplast genome sequence of Lithospermum erythrorhizon: insights into the phylogenetic relationship among Boraginaceae species and the maternal lineages of purple gromwells.</title>
        <authorList>
            <person name="Okada T."/>
            <person name="Watanabe K."/>
        </authorList>
    </citation>
    <scope>NUCLEOTIDE SEQUENCE [LARGE SCALE GENOMIC DNA]</scope>
</reference>
<proteinExistence type="inferred from homology"/>
<dbReference type="Pfam" id="PF01554">
    <property type="entry name" value="MatE"/>
    <property type="match status" value="1"/>
</dbReference>
<dbReference type="InterPro" id="IPR002528">
    <property type="entry name" value="MATE_fam"/>
</dbReference>
<feature type="compositionally biased region" description="Pro residues" evidence="2">
    <location>
        <begin position="1"/>
        <end position="10"/>
    </location>
</feature>
<sequence>MNGTPAPPTGPEHHHPRTPPPPSPSGELSLAGGALGFTFANVTGFSILNGLSGAMEPICGQAFGAKNFRFLHKTLVMAICLLLVILVPIAFLWLKVDKILIVLNVDKILVSKKI</sequence>
<keyword evidence="3" id="KW-0812">Transmembrane</keyword>
<comment type="caution">
    <text evidence="4">The sequence shown here is derived from an EMBL/GenBank/DDBJ whole genome shotgun (WGS) entry which is preliminary data.</text>
</comment>
<gene>
    <name evidence="4" type="ORF">LIER_28856</name>
</gene>
<dbReference type="EMBL" id="BAABME010009756">
    <property type="protein sequence ID" value="GAA0175742.1"/>
    <property type="molecule type" value="Genomic_DNA"/>
</dbReference>
<dbReference type="PANTHER" id="PTHR11206">
    <property type="entry name" value="MULTIDRUG RESISTANCE PROTEIN"/>
    <property type="match status" value="1"/>
</dbReference>
<dbReference type="AlphaFoldDB" id="A0AAV3RLS1"/>
<keyword evidence="3" id="KW-1133">Transmembrane helix</keyword>
<feature type="region of interest" description="Disordered" evidence="2">
    <location>
        <begin position="1"/>
        <end position="27"/>
    </location>
</feature>
<dbReference type="Proteomes" id="UP001454036">
    <property type="component" value="Unassembled WGS sequence"/>
</dbReference>
<accession>A0AAV3RLS1</accession>
<feature type="transmembrane region" description="Helical" evidence="3">
    <location>
        <begin position="28"/>
        <end position="48"/>
    </location>
</feature>
<protein>
    <submittedName>
        <fullName evidence="4">Transporter</fullName>
    </submittedName>
</protein>
<dbReference type="GO" id="GO:0016020">
    <property type="term" value="C:membrane"/>
    <property type="evidence" value="ECO:0007669"/>
    <property type="project" value="InterPro"/>
</dbReference>
<comment type="similarity">
    <text evidence="1">Belongs to the multi antimicrobial extrusion (MATE) (TC 2.A.66.1) family.</text>
</comment>
<dbReference type="GO" id="GO:0042910">
    <property type="term" value="F:xenobiotic transmembrane transporter activity"/>
    <property type="evidence" value="ECO:0007669"/>
    <property type="project" value="InterPro"/>
</dbReference>
<evidence type="ECO:0000313" key="4">
    <source>
        <dbReference type="EMBL" id="GAA0175742.1"/>
    </source>
</evidence>
<dbReference type="GO" id="GO:0015297">
    <property type="term" value="F:antiporter activity"/>
    <property type="evidence" value="ECO:0007669"/>
    <property type="project" value="InterPro"/>
</dbReference>
<evidence type="ECO:0000313" key="5">
    <source>
        <dbReference type="Proteomes" id="UP001454036"/>
    </source>
</evidence>
<evidence type="ECO:0000256" key="2">
    <source>
        <dbReference type="SAM" id="MobiDB-lite"/>
    </source>
</evidence>
<evidence type="ECO:0000256" key="3">
    <source>
        <dbReference type="SAM" id="Phobius"/>
    </source>
</evidence>
<keyword evidence="3" id="KW-0472">Membrane</keyword>
<name>A0AAV3RLS1_LITER</name>
<keyword evidence="5" id="KW-1185">Reference proteome</keyword>
<feature type="transmembrane region" description="Helical" evidence="3">
    <location>
        <begin position="75"/>
        <end position="94"/>
    </location>
</feature>